<dbReference type="InterPro" id="IPR024079">
    <property type="entry name" value="MetalloPept_cat_dom_sf"/>
</dbReference>
<dbReference type="RefSeq" id="WP_157981127.1">
    <property type="nucleotide sequence ID" value="NZ_PIPI01000001.1"/>
</dbReference>
<gene>
    <name evidence="1" type="ORF">CWE06_04015</name>
</gene>
<reference evidence="1 2" key="1">
    <citation type="journal article" date="2011" name="Front. Microbiol.">
        <title>Genomic signatures of strain selection and enhancement in Bacillus atrophaeus var. globigii, a historical biowarfare simulant.</title>
        <authorList>
            <person name="Gibbons H.S."/>
            <person name="Broomall S.M."/>
            <person name="McNew L.A."/>
            <person name="Daligault H."/>
            <person name="Chapman C."/>
            <person name="Bruce D."/>
            <person name="Karavis M."/>
            <person name="Krepps M."/>
            <person name="McGregor P.A."/>
            <person name="Hong C."/>
            <person name="Park K.H."/>
            <person name="Akmal A."/>
            <person name="Feldman A."/>
            <person name="Lin J.S."/>
            <person name="Chang W.E."/>
            <person name="Higgs B.W."/>
            <person name="Demirev P."/>
            <person name="Lindquist J."/>
            <person name="Liem A."/>
            <person name="Fochler E."/>
            <person name="Read T.D."/>
            <person name="Tapia R."/>
            <person name="Johnson S."/>
            <person name="Bishop-Lilly K.A."/>
            <person name="Detter C."/>
            <person name="Han C."/>
            <person name="Sozhamannan S."/>
            <person name="Rosenzweig C.N."/>
            <person name="Skowronski E.W."/>
        </authorList>
    </citation>
    <scope>NUCLEOTIDE SEQUENCE [LARGE SCALE GENOMIC DNA]</scope>
    <source>
        <strain evidence="1 2">AK5</strain>
    </source>
</reference>
<name>A0A432VZC9_9GAMM</name>
<proteinExistence type="predicted"/>
<accession>A0A432VZC9</accession>
<dbReference type="Gene3D" id="3.40.390.10">
    <property type="entry name" value="Collagenase (Catalytic Domain)"/>
    <property type="match status" value="1"/>
</dbReference>
<protein>
    <submittedName>
        <fullName evidence="1">Uncharacterized protein</fullName>
    </submittedName>
</protein>
<evidence type="ECO:0000313" key="1">
    <source>
        <dbReference type="EMBL" id="RUO22007.1"/>
    </source>
</evidence>
<keyword evidence="2" id="KW-1185">Reference proteome</keyword>
<sequence>MLGVALGAASFVWWASSSDQWQSWLQKKESSPQTIAAFSKQVPVQLPAPHCDVLLNFFGRLDDLPSSQSWLETTQNLYTHEDAEVRFCGRLITAVWAEECADRDGRATCQLLDPDTYDQVWMQPAWPAAQQVDVVLTDSGLANTRNGLVFIDRQARGRVLAHELGHTLGLADEYPMSRDLAERFCAGEFDFSALNMIITDRQELTTAELVSLTQTLPWVQHLQQPIAQKRAENVWQLGSTDPLRVGLHPVATCEDTGFYAWRPVGYVTLMQQHEVGQMPNVYLRLMQTRLNKKASDTTGLYSD</sequence>
<dbReference type="GO" id="GO:0008237">
    <property type="term" value="F:metallopeptidase activity"/>
    <property type="evidence" value="ECO:0007669"/>
    <property type="project" value="InterPro"/>
</dbReference>
<dbReference type="OrthoDB" id="6313889at2"/>
<comment type="caution">
    <text evidence="1">The sequence shown here is derived from an EMBL/GenBank/DDBJ whole genome shotgun (WGS) entry which is preliminary data.</text>
</comment>
<dbReference type="SUPFAM" id="SSF55486">
    <property type="entry name" value="Metalloproteases ('zincins'), catalytic domain"/>
    <property type="match status" value="1"/>
</dbReference>
<dbReference type="Proteomes" id="UP000288212">
    <property type="component" value="Unassembled WGS sequence"/>
</dbReference>
<dbReference type="EMBL" id="PIPI01000001">
    <property type="protein sequence ID" value="RUO22007.1"/>
    <property type="molecule type" value="Genomic_DNA"/>
</dbReference>
<dbReference type="AlphaFoldDB" id="A0A432VZC9"/>
<evidence type="ECO:0000313" key="2">
    <source>
        <dbReference type="Proteomes" id="UP000288212"/>
    </source>
</evidence>
<organism evidence="1 2">
    <name type="scientific">Aliidiomarina haloalkalitolerans</name>
    <dbReference type="NCBI Taxonomy" id="859059"/>
    <lineage>
        <taxon>Bacteria</taxon>
        <taxon>Pseudomonadati</taxon>
        <taxon>Pseudomonadota</taxon>
        <taxon>Gammaproteobacteria</taxon>
        <taxon>Alteromonadales</taxon>
        <taxon>Idiomarinaceae</taxon>
        <taxon>Aliidiomarina</taxon>
    </lineage>
</organism>